<dbReference type="GO" id="GO:0006355">
    <property type="term" value="P:regulation of DNA-templated transcription"/>
    <property type="evidence" value="ECO:0007669"/>
    <property type="project" value="UniProtKB-UniRule"/>
</dbReference>
<keyword evidence="2 16" id="KW-0244">Early protein</keyword>
<keyword evidence="9 16" id="KW-0805">Transcription regulation</keyword>
<proteinExistence type="inferred from homology"/>
<comment type="caution">
    <text evidence="16">Lacks conserved residue(s) required for the propagation of feature annotation.</text>
</comment>
<evidence type="ECO:0000256" key="8">
    <source>
        <dbReference type="ARBA" id="ARBA00022833"/>
    </source>
</evidence>
<evidence type="ECO:0000256" key="10">
    <source>
        <dbReference type="ARBA" id="ARBA00023125"/>
    </source>
</evidence>
<evidence type="ECO:0000256" key="7">
    <source>
        <dbReference type="ARBA" id="ARBA00022771"/>
    </source>
</evidence>
<dbReference type="HAMAP" id="MF_04006">
    <property type="entry name" value="HPV_E6"/>
    <property type="match status" value="1"/>
</dbReference>
<dbReference type="GO" id="GO:0042025">
    <property type="term" value="C:host cell nucleus"/>
    <property type="evidence" value="ECO:0007669"/>
    <property type="project" value="UniProtKB-SubCell"/>
</dbReference>
<feature type="zinc finger region" evidence="16">
    <location>
        <begin position="25"/>
        <end position="61"/>
    </location>
</feature>
<dbReference type="SUPFAM" id="SSF161229">
    <property type="entry name" value="E6 C-terminal domain-like"/>
    <property type="match status" value="2"/>
</dbReference>
<dbReference type="Proteomes" id="UP000247265">
    <property type="component" value="Segment"/>
</dbReference>
<dbReference type="GO" id="GO:0006351">
    <property type="term" value="P:DNA-templated transcription"/>
    <property type="evidence" value="ECO:0007669"/>
    <property type="project" value="UniProtKB-UniRule"/>
</dbReference>
<keyword evidence="4 16" id="KW-0945">Host-virus interaction</keyword>
<protein>
    <recommendedName>
        <fullName evidence="16 17">Protein E6</fullName>
    </recommendedName>
</protein>
<evidence type="ECO:0000256" key="15">
    <source>
        <dbReference type="ARBA" id="ARBA00023323"/>
    </source>
</evidence>
<evidence type="ECO:0000256" key="16">
    <source>
        <dbReference type="HAMAP-Rule" id="MF_04006"/>
    </source>
</evidence>
<dbReference type="GO" id="GO:0039648">
    <property type="term" value="P:symbiont-mediated perturbation of host ubiquitin-like protein modification"/>
    <property type="evidence" value="ECO:0007669"/>
    <property type="project" value="UniProtKB-UniRule"/>
</dbReference>
<evidence type="ECO:0000256" key="9">
    <source>
        <dbReference type="ARBA" id="ARBA00023015"/>
    </source>
</evidence>
<comment type="subcellular location">
    <subcellularLocation>
        <location evidence="16 17">Host cytoplasm</location>
    </subcellularLocation>
    <subcellularLocation>
        <location evidence="16 17">Host nucleus</location>
    </subcellularLocation>
</comment>
<dbReference type="Gene3D" id="3.30.240.40">
    <property type="entry name" value="E6 early regulatory protein"/>
    <property type="match status" value="2"/>
</dbReference>
<evidence type="ECO:0000256" key="1">
    <source>
        <dbReference type="ARBA" id="ARBA00006346"/>
    </source>
</evidence>
<dbReference type="Pfam" id="PF00518">
    <property type="entry name" value="E6"/>
    <property type="match status" value="1"/>
</dbReference>
<evidence type="ECO:0000313" key="18">
    <source>
        <dbReference type="EMBL" id="AOP12495.1"/>
    </source>
</evidence>
<dbReference type="GO" id="GO:0008270">
    <property type="term" value="F:zinc ion binding"/>
    <property type="evidence" value="ECO:0007669"/>
    <property type="project" value="UniProtKB-KW"/>
</dbReference>
<evidence type="ECO:0000256" key="11">
    <source>
        <dbReference type="ARBA" id="ARBA00023159"/>
    </source>
</evidence>
<dbReference type="InterPro" id="IPR038575">
    <property type="entry name" value="E6_sf"/>
</dbReference>
<dbReference type="InterPro" id="IPR001334">
    <property type="entry name" value="E6"/>
</dbReference>
<accession>A0A1C9J6P2</accession>
<reference evidence="18" key="1">
    <citation type="submission" date="2016-07" db="EMBL/GenBank/DDBJ databases">
        <authorList>
            <person name="Tisza M.J."/>
            <person name="Yuan H."/>
            <person name="Richard S."/>
            <person name="Buck C.B."/>
        </authorList>
    </citation>
    <scope>NUCLEOTIDE SEQUENCE [LARGE SCALE GENOMIC DNA]</scope>
    <source>
        <strain evidence="18">Tvmb1</strain>
    </source>
</reference>
<keyword evidence="13 16" id="KW-1035">Host cytoplasm</keyword>
<keyword evidence="15 16" id="KW-1119">Modulation of host cell apoptosis by virus</keyword>
<evidence type="ECO:0000256" key="13">
    <source>
        <dbReference type="ARBA" id="ARBA00023200"/>
    </source>
</evidence>
<keyword evidence="11 16" id="KW-0010">Activator</keyword>
<name>A0A1C9J6P2_9PAPI</name>
<evidence type="ECO:0000256" key="3">
    <source>
        <dbReference type="ARBA" id="ARBA00022562"/>
    </source>
</evidence>
<keyword evidence="5 16" id="KW-1090">Inhibition of host innate immune response by virus</keyword>
<sequence>MAKPMRIGTLCEETGTTLPNILIPCVFCLQFLSEEEKRAFDRKILCLIWKGNRPYGICETCCRHKALLDCINNRDCCLEADGVLALFNKPLSALIVRCMYCLRPLTLEEKNLCTANGLPFMLVRRHWRNICPTCLAQY</sequence>
<dbReference type="GO" id="GO:0052150">
    <property type="term" value="P:symbiont-mediated perturbation of host apoptosis"/>
    <property type="evidence" value="ECO:0007669"/>
    <property type="project" value="UniProtKB-KW"/>
</dbReference>
<evidence type="ECO:0000256" key="2">
    <source>
        <dbReference type="ARBA" id="ARBA00022518"/>
    </source>
</evidence>
<dbReference type="GO" id="GO:0052170">
    <property type="term" value="P:symbiont-mediated suppression of host innate immune response"/>
    <property type="evidence" value="ECO:0007669"/>
    <property type="project" value="UniProtKB-KW"/>
</dbReference>
<comment type="subunit">
    <text evidence="16">Forms homodimers. Interacts with ubiquitin-protein ligase UBE3A/E6-AP; this interaction stimulates UBE3A ubiquitin activity. Interacts with host BAK1.</text>
</comment>
<keyword evidence="12 16" id="KW-0804">Transcription</keyword>
<evidence type="ECO:0000256" key="4">
    <source>
        <dbReference type="ARBA" id="ARBA00022581"/>
    </source>
</evidence>
<comment type="function">
    <text evidence="16">Plays a major role in the induction and maintenance of cellular transformation. E6 associates with host UBE3A/E6-AP ubiquitin-protein ligase and modulates its activity. Protects host keratinocytes from apoptosis by mediating the degradation of host BAK1. May also inhibit host immune response.</text>
</comment>
<evidence type="ECO:0000256" key="17">
    <source>
        <dbReference type="RuleBase" id="RU363123"/>
    </source>
</evidence>
<dbReference type="GO" id="GO:0039502">
    <property type="term" value="P:symbiont-mediated suppression of host type I interferon-mediated signaling pathway"/>
    <property type="evidence" value="ECO:0007669"/>
    <property type="project" value="UniProtKB-UniRule"/>
</dbReference>
<evidence type="ECO:0000256" key="5">
    <source>
        <dbReference type="ARBA" id="ARBA00022632"/>
    </source>
</evidence>
<feature type="zinc finger region" evidence="16">
    <location>
        <begin position="98"/>
        <end position="134"/>
    </location>
</feature>
<keyword evidence="8 16" id="KW-0862">Zinc</keyword>
<gene>
    <name evidence="16 18" type="primary">E6</name>
</gene>
<evidence type="ECO:0000256" key="14">
    <source>
        <dbReference type="ARBA" id="ARBA00023280"/>
    </source>
</evidence>
<evidence type="ECO:0000256" key="12">
    <source>
        <dbReference type="ARBA" id="ARBA00023163"/>
    </source>
</evidence>
<keyword evidence="6 16" id="KW-0479">Metal-binding</keyword>
<comment type="similarity">
    <text evidence="1 16 17">Belongs to the papillomaviridae E6 protein family.</text>
</comment>
<dbReference type="GO" id="GO:0003677">
    <property type="term" value="F:DNA binding"/>
    <property type="evidence" value="ECO:0007669"/>
    <property type="project" value="UniProtKB-UniRule"/>
</dbReference>
<evidence type="ECO:0000256" key="6">
    <source>
        <dbReference type="ARBA" id="ARBA00022723"/>
    </source>
</evidence>
<keyword evidence="14 16" id="KW-0899">Viral immunoevasion</keyword>
<dbReference type="GO" id="GO:0030430">
    <property type="term" value="C:host cell cytoplasm"/>
    <property type="evidence" value="ECO:0007669"/>
    <property type="project" value="UniProtKB-SubCell"/>
</dbReference>
<dbReference type="EMBL" id="KX599536">
    <property type="protein sequence ID" value="AOP12495.1"/>
    <property type="molecule type" value="Genomic_DNA"/>
</dbReference>
<keyword evidence="7 16" id="KW-0863">Zinc-finger</keyword>
<organism evidence="18">
    <name type="scientific">Canis familiaris papillomavirus 19</name>
    <dbReference type="NCBI Taxonomy" id="2759773"/>
    <lineage>
        <taxon>Viruses</taxon>
        <taxon>Monodnaviria</taxon>
        <taxon>Shotokuvirae</taxon>
        <taxon>Cossaviricota</taxon>
        <taxon>Papovaviricetes</taxon>
        <taxon>Zurhausenvirales</taxon>
        <taxon>Papillomaviridae</taxon>
        <taxon>Firstpapillomavirinae</taxon>
        <taxon>Taupapillomavirus</taxon>
        <taxon>Taupapillomavirus 1</taxon>
    </lineage>
</organism>
<keyword evidence="3 16" id="KW-1048">Host nucleus</keyword>
<keyword evidence="10 16" id="KW-0238">DNA-binding</keyword>